<proteinExistence type="predicted"/>
<dbReference type="SUPFAM" id="SSF51206">
    <property type="entry name" value="cAMP-binding domain-like"/>
    <property type="match status" value="1"/>
</dbReference>
<dbReference type="InterPro" id="IPR018490">
    <property type="entry name" value="cNMP-bd_dom_sf"/>
</dbReference>
<evidence type="ECO:0000313" key="2">
    <source>
        <dbReference type="Proteomes" id="UP000199048"/>
    </source>
</evidence>
<dbReference type="InterPro" id="IPR014710">
    <property type="entry name" value="RmlC-like_jellyroll"/>
</dbReference>
<dbReference type="STRING" id="582667.SAMN05192568_10849"/>
<dbReference type="Gene3D" id="2.60.120.10">
    <property type="entry name" value="Jelly Rolls"/>
    <property type="match status" value="1"/>
</dbReference>
<accession>A0A1I4V2F3</accession>
<dbReference type="AlphaFoldDB" id="A0A1I4V2F3"/>
<sequence>MFAPLIYKLSLAGSLTEADHKALRRVSVRSRQVSARRDLNCEGDRPENVHLVLSGFACRYRVLARGRRYITALMVPGDSCDLHVAILGEMDHSSPR</sequence>
<organism evidence="1 2">
    <name type="scientific">Methylobacterium pseudosasicola</name>
    <dbReference type="NCBI Taxonomy" id="582667"/>
    <lineage>
        <taxon>Bacteria</taxon>
        <taxon>Pseudomonadati</taxon>
        <taxon>Pseudomonadota</taxon>
        <taxon>Alphaproteobacteria</taxon>
        <taxon>Hyphomicrobiales</taxon>
        <taxon>Methylobacteriaceae</taxon>
        <taxon>Methylobacterium</taxon>
    </lineage>
</organism>
<evidence type="ECO:0000313" key="1">
    <source>
        <dbReference type="EMBL" id="SFM95160.1"/>
    </source>
</evidence>
<evidence type="ECO:0008006" key="3">
    <source>
        <dbReference type="Google" id="ProtNLM"/>
    </source>
</evidence>
<reference evidence="2" key="1">
    <citation type="submission" date="2016-10" db="EMBL/GenBank/DDBJ databases">
        <authorList>
            <person name="Varghese N."/>
            <person name="Submissions S."/>
        </authorList>
    </citation>
    <scope>NUCLEOTIDE SEQUENCE [LARGE SCALE GENOMIC DNA]</scope>
    <source>
        <strain evidence="2">BL36</strain>
    </source>
</reference>
<gene>
    <name evidence="1" type="ORF">SAMN05192568_10849</name>
</gene>
<dbReference type="Proteomes" id="UP000199048">
    <property type="component" value="Unassembled WGS sequence"/>
</dbReference>
<name>A0A1I4V2F3_9HYPH</name>
<dbReference type="EMBL" id="FOTK01000084">
    <property type="protein sequence ID" value="SFM95160.1"/>
    <property type="molecule type" value="Genomic_DNA"/>
</dbReference>
<keyword evidence="2" id="KW-1185">Reference proteome</keyword>
<protein>
    <recommendedName>
        <fullName evidence="3">Cyclic nucleotide-binding domain-containing protein</fullName>
    </recommendedName>
</protein>